<reference evidence="1" key="2">
    <citation type="journal article" date="2015" name="Fish Shellfish Immunol.">
        <title>Early steps in the European eel (Anguilla anguilla)-Vibrio vulnificus interaction in the gills: Role of the RtxA13 toxin.</title>
        <authorList>
            <person name="Callol A."/>
            <person name="Pajuelo D."/>
            <person name="Ebbesson L."/>
            <person name="Teles M."/>
            <person name="MacKenzie S."/>
            <person name="Amaro C."/>
        </authorList>
    </citation>
    <scope>NUCLEOTIDE SEQUENCE</scope>
</reference>
<reference evidence="1" key="1">
    <citation type="submission" date="2014-11" db="EMBL/GenBank/DDBJ databases">
        <authorList>
            <person name="Amaro Gonzalez C."/>
        </authorList>
    </citation>
    <scope>NUCLEOTIDE SEQUENCE</scope>
</reference>
<accession>A0A0E9U4U9</accession>
<protein>
    <submittedName>
        <fullName evidence="1">Uncharacterized protein</fullName>
    </submittedName>
</protein>
<proteinExistence type="predicted"/>
<dbReference type="EMBL" id="GBXM01047746">
    <property type="protein sequence ID" value="JAH60831.1"/>
    <property type="molecule type" value="Transcribed_RNA"/>
</dbReference>
<evidence type="ECO:0000313" key="1">
    <source>
        <dbReference type="EMBL" id="JAH60831.1"/>
    </source>
</evidence>
<organism evidence="1">
    <name type="scientific">Anguilla anguilla</name>
    <name type="common">European freshwater eel</name>
    <name type="synonym">Muraena anguilla</name>
    <dbReference type="NCBI Taxonomy" id="7936"/>
    <lineage>
        <taxon>Eukaryota</taxon>
        <taxon>Metazoa</taxon>
        <taxon>Chordata</taxon>
        <taxon>Craniata</taxon>
        <taxon>Vertebrata</taxon>
        <taxon>Euteleostomi</taxon>
        <taxon>Actinopterygii</taxon>
        <taxon>Neopterygii</taxon>
        <taxon>Teleostei</taxon>
        <taxon>Anguilliformes</taxon>
        <taxon>Anguillidae</taxon>
        <taxon>Anguilla</taxon>
    </lineage>
</organism>
<sequence length="14" mass="1479">MTSLATNSLLLSLD</sequence>
<name>A0A0E9U4U9_ANGAN</name>